<gene>
    <name evidence="2" type="ORF">GCM10010446_12860</name>
</gene>
<name>A0ABN3WWJ4_9ACTN</name>
<comment type="caution">
    <text evidence="2">The sequence shown here is derived from an EMBL/GenBank/DDBJ whole genome shotgun (WGS) entry which is preliminary data.</text>
</comment>
<keyword evidence="3" id="KW-1185">Reference proteome</keyword>
<evidence type="ECO:0000313" key="3">
    <source>
        <dbReference type="Proteomes" id="UP001500403"/>
    </source>
</evidence>
<proteinExistence type="predicted"/>
<dbReference type="Proteomes" id="UP001500403">
    <property type="component" value="Unassembled WGS sequence"/>
</dbReference>
<organism evidence="2 3">
    <name type="scientific">Streptomyces enissocaesilis</name>
    <dbReference type="NCBI Taxonomy" id="332589"/>
    <lineage>
        <taxon>Bacteria</taxon>
        <taxon>Bacillati</taxon>
        <taxon>Actinomycetota</taxon>
        <taxon>Actinomycetes</taxon>
        <taxon>Kitasatosporales</taxon>
        <taxon>Streptomycetaceae</taxon>
        <taxon>Streptomyces</taxon>
        <taxon>Streptomyces rochei group</taxon>
    </lineage>
</organism>
<dbReference type="InterPro" id="IPR036410">
    <property type="entry name" value="HSP_DnaJ_Cys-rich_dom_sf"/>
</dbReference>
<feature type="region of interest" description="Disordered" evidence="1">
    <location>
        <begin position="1"/>
        <end position="42"/>
    </location>
</feature>
<dbReference type="EMBL" id="BAAAUD010000013">
    <property type="protein sequence ID" value="GAA2929709.1"/>
    <property type="molecule type" value="Genomic_DNA"/>
</dbReference>
<reference evidence="2 3" key="1">
    <citation type="journal article" date="2019" name="Int. J. Syst. Evol. Microbiol.">
        <title>The Global Catalogue of Microorganisms (GCM) 10K type strain sequencing project: providing services to taxonomists for standard genome sequencing and annotation.</title>
        <authorList>
            <consortium name="The Broad Institute Genomics Platform"/>
            <consortium name="The Broad Institute Genome Sequencing Center for Infectious Disease"/>
            <person name="Wu L."/>
            <person name="Ma J."/>
        </authorList>
    </citation>
    <scope>NUCLEOTIDE SEQUENCE [LARGE SCALE GENOMIC DNA]</scope>
    <source>
        <strain evidence="2 3">JCM 9088</strain>
    </source>
</reference>
<evidence type="ECO:0000256" key="1">
    <source>
        <dbReference type="SAM" id="MobiDB-lite"/>
    </source>
</evidence>
<feature type="compositionally biased region" description="Basic residues" evidence="1">
    <location>
        <begin position="16"/>
        <end position="40"/>
    </location>
</feature>
<accession>A0ABN3WWJ4</accession>
<dbReference type="SUPFAM" id="SSF57938">
    <property type="entry name" value="DnaJ/Hsp40 cysteine-rich domain"/>
    <property type="match status" value="1"/>
</dbReference>
<sequence length="267" mass="28624">MIVREGDPSMAAKQPTTRKKTTTTRRKTVKRTSTVRKPRATTRGQKLAIWAATKIGEQAEKHGQTVMSRKDAAILRMTHEGCPRCKGNGQIFTKGKDGSFTGSKPCPAKPTRAKAGRMRVAIAARFGADRDTGLVGWTCPCGTKEKPRYRDAKTATAALRTHERKKHGGKSVGGAWYGQVPENAQPTTAPVTPIAPVSKVNTSSVMTDDEWQNQNSPLTVKDAEKKGVCWCCGGKGSLYAAFGGQQRVIVCGICQGTGKPATANSHA</sequence>
<evidence type="ECO:0000313" key="2">
    <source>
        <dbReference type="EMBL" id="GAA2929709.1"/>
    </source>
</evidence>
<protein>
    <submittedName>
        <fullName evidence="2">Uncharacterized protein</fullName>
    </submittedName>
</protein>